<dbReference type="OrthoDB" id="5704405at2"/>
<keyword evidence="3" id="KW-1185">Reference proteome</keyword>
<feature type="compositionally biased region" description="Basic and acidic residues" evidence="1">
    <location>
        <begin position="1"/>
        <end position="13"/>
    </location>
</feature>
<dbReference type="AlphaFoldDB" id="A0A1E2VC38"/>
<dbReference type="RefSeq" id="WP_068999508.1">
    <property type="nucleotide sequence ID" value="NZ_MDTQ01000001.1"/>
</dbReference>
<organism evidence="2 3">
    <name type="scientific">Terasakiispira papahanaumokuakeensis</name>
    <dbReference type="NCBI Taxonomy" id="197479"/>
    <lineage>
        <taxon>Bacteria</taxon>
        <taxon>Pseudomonadati</taxon>
        <taxon>Pseudomonadota</taxon>
        <taxon>Gammaproteobacteria</taxon>
        <taxon>Oceanospirillales</taxon>
        <taxon>Terasakiispira</taxon>
    </lineage>
</organism>
<name>A0A1E2VC38_9GAMM</name>
<feature type="compositionally biased region" description="Basic and acidic residues" evidence="1">
    <location>
        <begin position="20"/>
        <end position="36"/>
    </location>
</feature>
<feature type="region of interest" description="Disordered" evidence="1">
    <location>
        <begin position="1"/>
        <end position="91"/>
    </location>
</feature>
<reference evidence="2 3" key="1">
    <citation type="submission" date="2016-08" db="EMBL/GenBank/DDBJ databases">
        <authorList>
            <person name="Seilhamer J.J."/>
        </authorList>
    </citation>
    <scope>NUCLEOTIDE SEQUENCE [LARGE SCALE GENOMIC DNA]</scope>
    <source>
        <strain evidence="2 3">PH27A</strain>
    </source>
</reference>
<evidence type="ECO:0000256" key="1">
    <source>
        <dbReference type="SAM" id="MobiDB-lite"/>
    </source>
</evidence>
<evidence type="ECO:0000313" key="3">
    <source>
        <dbReference type="Proteomes" id="UP000094291"/>
    </source>
</evidence>
<feature type="compositionally biased region" description="Basic and acidic residues" evidence="1">
    <location>
        <begin position="44"/>
        <end position="54"/>
    </location>
</feature>
<proteinExistence type="predicted"/>
<feature type="compositionally biased region" description="Pro residues" evidence="1">
    <location>
        <begin position="62"/>
        <end position="72"/>
    </location>
</feature>
<gene>
    <name evidence="2" type="ORF">BFW38_14295</name>
</gene>
<comment type="caution">
    <text evidence="2">The sequence shown here is derived from an EMBL/GenBank/DDBJ whole genome shotgun (WGS) entry which is preliminary data.</text>
</comment>
<accession>A0A1E2VC38</accession>
<sequence length="91" mass="10378">MRADEFMRKYGLDKDDDEQTDHSLRGQALERARHPENMQVGTPHDWEDLERYLQQEEDQAPPQQPSSSPTPNPEHSSQSAHTPEAGPSKAK</sequence>
<dbReference type="EMBL" id="MDTQ01000001">
    <property type="protein sequence ID" value="ODC04524.1"/>
    <property type="molecule type" value="Genomic_DNA"/>
</dbReference>
<evidence type="ECO:0000313" key="2">
    <source>
        <dbReference type="EMBL" id="ODC04524.1"/>
    </source>
</evidence>
<dbReference type="Proteomes" id="UP000094291">
    <property type="component" value="Unassembled WGS sequence"/>
</dbReference>
<protein>
    <submittedName>
        <fullName evidence="2">Uncharacterized protein</fullName>
    </submittedName>
</protein>